<dbReference type="EMBL" id="PFAP01000018">
    <property type="protein sequence ID" value="PIR94119.1"/>
    <property type="molecule type" value="Genomic_DNA"/>
</dbReference>
<gene>
    <name evidence="1" type="ORF">COT97_03030</name>
</gene>
<dbReference type="AlphaFoldDB" id="A0A2H0V6R9"/>
<name>A0A2H0V6R9_9BACT</name>
<dbReference type="Proteomes" id="UP000229901">
    <property type="component" value="Unassembled WGS sequence"/>
</dbReference>
<organism evidence="1 2">
    <name type="scientific">Candidatus Falkowbacteria bacterium CG10_big_fil_rev_8_21_14_0_10_39_11</name>
    <dbReference type="NCBI Taxonomy" id="1974565"/>
    <lineage>
        <taxon>Bacteria</taxon>
        <taxon>Candidatus Falkowiibacteriota</taxon>
    </lineage>
</organism>
<accession>A0A2H0V6R9</accession>
<evidence type="ECO:0000313" key="2">
    <source>
        <dbReference type="Proteomes" id="UP000229901"/>
    </source>
</evidence>
<comment type="caution">
    <text evidence="1">The sequence shown here is derived from an EMBL/GenBank/DDBJ whole genome shotgun (WGS) entry which is preliminary data.</text>
</comment>
<protein>
    <submittedName>
        <fullName evidence="1">Uncharacterized protein</fullName>
    </submittedName>
</protein>
<proteinExistence type="predicted"/>
<sequence length="115" mass="12894">MNASKPKVVHVLTKKESDELRMSALSGAEEFERQQRNSEVIKIDNFNCRACGHGKYKVVWKMPETIGSGYATVDGYCCEGCSAFFLDPRDFSVPGIKFPSKEDVMYSPGEVNVKF</sequence>
<reference evidence="2" key="1">
    <citation type="submission" date="2017-09" db="EMBL/GenBank/DDBJ databases">
        <title>Depth-based differentiation of microbial function through sediment-hosted aquifers and enrichment of novel symbionts in the deep terrestrial subsurface.</title>
        <authorList>
            <person name="Probst A.J."/>
            <person name="Ladd B."/>
            <person name="Jarett J.K."/>
            <person name="Geller-Mcgrath D.E."/>
            <person name="Sieber C.M.K."/>
            <person name="Emerson J.B."/>
            <person name="Anantharaman K."/>
            <person name="Thomas B.C."/>
            <person name="Malmstrom R."/>
            <person name="Stieglmeier M."/>
            <person name="Klingl A."/>
            <person name="Woyke T."/>
            <person name="Ryan C.M."/>
            <person name="Banfield J.F."/>
        </authorList>
    </citation>
    <scope>NUCLEOTIDE SEQUENCE [LARGE SCALE GENOMIC DNA]</scope>
</reference>
<evidence type="ECO:0000313" key="1">
    <source>
        <dbReference type="EMBL" id="PIR94119.1"/>
    </source>
</evidence>